<keyword evidence="3" id="KW-0699">rRNA-binding</keyword>
<dbReference type="GeneID" id="54483365"/>
<dbReference type="SUPFAM" id="SSF55174">
    <property type="entry name" value="Alpha-L RNA-binding motif"/>
    <property type="match status" value="1"/>
</dbReference>
<feature type="domain" description="RNA-binding S4" evidence="13">
    <location>
        <begin position="125"/>
        <end position="185"/>
    </location>
</feature>
<proteinExistence type="inferred from homology"/>
<feature type="compositionally biased region" description="Low complexity" evidence="12">
    <location>
        <begin position="338"/>
        <end position="355"/>
    </location>
</feature>
<dbReference type="PANTHER" id="PTHR11831:SF4">
    <property type="entry name" value="SMALL RIBOSOMAL SUBUNIT PROTEIN US4M"/>
    <property type="match status" value="1"/>
</dbReference>
<organism evidence="14 15">
    <name type="scientific">Pseudovirgaria hyperparasitica</name>
    <dbReference type="NCBI Taxonomy" id="470096"/>
    <lineage>
        <taxon>Eukaryota</taxon>
        <taxon>Fungi</taxon>
        <taxon>Dikarya</taxon>
        <taxon>Ascomycota</taxon>
        <taxon>Pezizomycotina</taxon>
        <taxon>Dothideomycetes</taxon>
        <taxon>Dothideomycetes incertae sedis</taxon>
        <taxon>Acrospermales</taxon>
        <taxon>Acrospermaceae</taxon>
        <taxon>Pseudovirgaria</taxon>
    </lineage>
</organism>
<dbReference type="PANTHER" id="PTHR11831">
    <property type="entry name" value="30S 40S RIBOSOMAL PROTEIN"/>
    <property type="match status" value="1"/>
</dbReference>
<dbReference type="RefSeq" id="XP_033604693.1">
    <property type="nucleotide sequence ID" value="XM_033742311.1"/>
</dbReference>
<gene>
    <name evidence="14" type="ORF">EJ05DRAFT_448607</name>
</gene>
<dbReference type="GO" id="GO:0042274">
    <property type="term" value="P:ribosomal small subunit biogenesis"/>
    <property type="evidence" value="ECO:0007669"/>
    <property type="project" value="TreeGrafter"/>
</dbReference>
<feature type="compositionally biased region" description="Basic residues" evidence="12">
    <location>
        <begin position="188"/>
        <end position="203"/>
    </location>
</feature>
<feature type="compositionally biased region" description="Low complexity" evidence="12">
    <location>
        <begin position="233"/>
        <end position="246"/>
    </location>
</feature>
<sequence>MSRQKFRSLKAAKIRADWNKYTLFNLDRNRRANEASRTYFQQKWAAKKATRAYHGEVIREKKWQRMFSKKLPAVVSMDPKYMAKHDGSELAMGRGSGLSSDSRKDNKILDSTTPYMQMTYFPIERRLDMAIWRALFASSVRQARQFVVHGYVKVNGKPFRHPSYLLNPGDMFQVEPDRVMFATGAKKVNNHRTRQRMKSRKVTAFKTRGSKNATKTEQDEGAEAEAAAEESPETTTSESAATQPESENADEEEADTPADTHKRLKAILAAAKEIASSPRTRELSGKTKQEIRAFKKLVSRTLSRSSKTAEHQQVTTINDLVAQMEALKLKMSPAKARNSATANSDNQSTSSTTTTDQNLVISEAEEQDLQQAIQEAIQDAHEEQQAADKSKPYKTPWQPRRYMSPFAFIPRYLEVNQNVCAAVYLRHPVARAGIAEVPTPFNMETSQLAFNWYLRRR</sequence>
<dbReference type="GO" id="GO:0005763">
    <property type="term" value="C:mitochondrial small ribosomal subunit"/>
    <property type="evidence" value="ECO:0007669"/>
    <property type="project" value="TreeGrafter"/>
</dbReference>
<evidence type="ECO:0000256" key="3">
    <source>
        <dbReference type="ARBA" id="ARBA00022730"/>
    </source>
</evidence>
<evidence type="ECO:0000313" key="15">
    <source>
        <dbReference type="Proteomes" id="UP000799437"/>
    </source>
</evidence>
<evidence type="ECO:0000256" key="7">
    <source>
        <dbReference type="ARBA" id="ARBA00023274"/>
    </source>
</evidence>
<dbReference type="FunFam" id="3.10.290.10:FF:000025">
    <property type="entry name" value="30S ribosomal subunit S4"/>
    <property type="match status" value="1"/>
</dbReference>
<protein>
    <recommendedName>
        <fullName evidence="9">Small ribosomal subunit protein uS4m</fullName>
    </recommendedName>
</protein>
<evidence type="ECO:0000256" key="1">
    <source>
        <dbReference type="ARBA" id="ARBA00004173"/>
    </source>
</evidence>
<dbReference type="PROSITE" id="PS50889">
    <property type="entry name" value="S4"/>
    <property type="match status" value="1"/>
</dbReference>
<evidence type="ECO:0000256" key="5">
    <source>
        <dbReference type="ARBA" id="ARBA00022980"/>
    </source>
</evidence>
<evidence type="ECO:0000256" key="4">
    <source>
        <dbReference type="ARBA" id="ARBA00022884"/>
    </source>
</evidence>
<keyword evidence="15" id="KW-1185">Reference proteome</keyword>
<feature type="region of interest" description="Disordered" evidence="12">
    <location>
        <begin position="331"/>
        <end position="355"/>
    </location>
</feature>
<dbReference type="InterPro" id="IPR002942">
    <property type="entry name" value="S4_RNA-bd"/>
</dbReference>
<feature type="coiled-coil region" evidence="11">
    <location>
        <begin position="359"/>
        <end position="386"/>
    </location>
</feature>
<dbReference type="SMART" id="SM00363">
    <property type="entry name" value="S4"/>
    <property type="match status" value="1"/>
</dbReference>
<dbReference type="CDD" id="cd00165">
    <property type="entry name" value="S4"/>
    <property type="match status" value="1"/>
</dbReference>
<accession>A0A6A6WHG1</accession>
<keyword evidence="11" id="KW-0175">Coiled coil</keyword>
<keyword evidence="7" id="KW-0687">Ribonucleoprotein</keyword>
<feature type="region of interest" description="Disordered" evidence="12">
    <location>
        <begin position="186"/>
        <end position="259"/>
    </location>
</feature>
<keyword evidence="5" id="KW-0689">Ribosomal protein</keyword>
<dbReference type="Proteomes" id="UP000799437">
    <property type="component" value="Unassembled WGS sequence"/>
</dbReference>
<evidence type="ECO:0000256" key="9">
    <source>
        <dbReference type="ARBA" id="ARBA00071419"/>
    </source>
</evidence>
<dbReference type="InterPro" id="IPR036986">
    <property type="entry name" value="S4_RNA-bd_sf"/>
</dbReference>
<evidence type="ECO:0000256" key="12">
    <source>
        <dbReference type="SAM" id="MobiDB-lite"/>
    </source>
</evidence>
<feature type="compositionally biased region" description="Acidic residues" evidence="12">
    <location>
        <begin position="247"/>
        <end position="256"/>
    </location>
</feature>
<feature type="compositionally biased region" description="Acidic residues" evidence="12">
    <location>
        <begin position="219"/>
        <end position="232"/>
    </location>
</feature>
<dbReference type="GO" id="GO:0019843">
    <property type="term" value="F:rRNA binding"/>
    <property type="evidence" value="ECO:0007669"/>
    <property type="project" value="UniProtKB-KW"/>
</dbReference>
<comment type="similarity">
    <text evidence="2">Belongs to the universal ribosomal protein uS4 family.</text>
</comment>
<evidence type="ECO:0000256" key="6">
    <source>
        <dbReference type="ARBA" id="ARBA00023128"/>
    </source>
</evidence>
<comment type="function">
    <text evidence="8">Component of the mitochondrial ribosome (mitoribosome), a dedicated translation machinery responsible for the synthesis of mitochondrial genome-encoded proteins, including at least some of the essential transmembrane subunits of the mitochondrial respiratory chain. The mitoribosomes are attached to the mitochondrial inner membrane and translation products are cotranslationally integrated into the membrane.</text>
</comment>
<dbReference type="OrthoDB" id="3356781at2759"/>
<dbReference type="EMBL" id="ML996566">
    <property type="protein sequence ID" value="KAF2762242.1"/>
    <property type="molecule type" value="Genomic_DNA"/>
</dbReference>
<evidence type="ECO:0000256" key="2">
    <source>
        <dbReference type="ARBA" id="ARBA00007465"/>
    </source>
</evidence>
<keyword evidence="4 10" id="KW-0694">RNA-binding</keyword>
<comment type="subcellular location">
    <subcellularLocation>
        <location evidence="1">Mitochondrion</location>
    </subcellularLocation>
</comment>
<evidence type="ECO:0000256" key="10">
    <source>
        <dbReference type="PROSITE-ProRule" id="PRU00182"/>
    </source>
</evidence>
<dbReference type="Pfam" id="PF01479">
    <property type="entry name" value="S4"/>
    <property type="match status" value="1"/>
</dbReference>
<dbReference type="GO" id="GO:0003735">
    <property type="term" value="F:structural constituent of ribosome"/>
    <property type="evidence" value="ECO:0007669"/>
    <property type="project" value="TreeGrafter"/>
</dbReference>
<dbReference type="Gene3D" id="3.10.290.10">
    <property type="entry name" value="RNA-binding S4 domain"/>
    <property type="match status" value="1"/>
</dbReference>
<evidence type="ECO:0000259" key="13">
    <source>
        <dbReference type="SMART" id="SM00363"/>
    </source>
</evidence>
<keyword evidence="6" id="KW-0496">Mitochondrion</keyword>
<name>A0A6A6WHG1_9PEZI</name>
<dbReference type="InterPro" id="IPR022801">
    <property type="entry name" value="Ribosomal_uS4"/>
</dbReference>
<evidence type="ECO:0000313" key="14">
    <source>
        <dbReference type="EMBL" id="KAF2762242.1"/>
    </source>
</evidence>
<evidence type="ECO:0000256" key="11">
    <source>
        <dbReference type="SAM" id="Coils"/>
    </source>
</evidence>
<dbReference type="AlphaFoldDB" id="A0A6A6WHG1"/>
<reference evidence="14" key="1">
    <citation type="journal article" date="2020" name="Stud. Mycol.">
        <title>101 Dothideomycetes genomes: a test case for predicting lifestyles and emergence of pathogens.</title>
        <authorList>
            <person name="Haridas S."/>
            <person name="Albert R."/>
            <person name="Binder M."/>
            <person name="Bloem J."/>
            <person name="Labutti K."/>
            <person name="Salamov A."/>
            <person name="Andreopoulos B."/>
            <person name="Baker S."/>
            <person name="Barry K."/>
            <person name="Bills G."/>
            <person name="Bluhm B."/>
            <person name="Cannon C."/>
            <person name="Castanera R."/>
            <person name="Culley D."/>
            <person name="Daum C."/>
            <person name="Ezra D."/>
            <person name="Gonzalez J."/>
            <person name="Henrissat B."/>
            <person name="Kuo A."/>
            <person name="Liang C."/>
            <person name="Lipzen A."/>
            <person name="Lutzoni F."/>
            <person name="Magnuson J."/>
            <person name="Mondo S."/>
            <person name="Nolan M."/>
            <person name="Ohm R."/>
            <person name="Pangilinan J."/>
            <person name="Park H.-J."/>
            <person name="Ramirez L."/>
            <person name="Alfaro M."/>
            <person name="Sun H."/>
            <person name="Tritt A."/>
            <person name="Yoshinaga Y."/>
            <person name="Zwiers L.-H."/>
            <person name="Turgeon B."/>
            <person name="Goodwin S."/>
            <person name="Spatafora J."/>
            <person name="Crous P."/>
            <person name="Grigoriev I."/>
        </authorList>
    </citation>
    <scope>NUCLEOTIDE SEQUENCE</scope>
    <source>
        <strain evidence="14">CBS 121739</strain>
    </source>
</reference>
<evidence type="ECO:0000256" key="8">
    <source>
        <dbReference type="ARBA" id="ARBA00037226"/>
    </source>
</evidence>